<dbReference type="SUPFAM" id="SSF48619">
    <property type="entry name" value="Phospholipase A2, PLA2"/>
    <property type="match status" value="1"/>
</dbReference>
<dbReference type="PANTHER" id="PTHR12253">
    <property type="entry name" value="RH14732P"/>
    <property type="match status" value="1"/>
</dbReference>
<evidence type="ECO:0000256" key="3">
    <source>
        <dbReference type="ARBA" id="ARBA00013278"/>
    </source>
</evidence>
<dbReference type="Proteomes" id="UP000494165">
    <property type="component" value="Unassembled WGS sequence"/>
</dbReference>
<comment type="subcellular location">
    <subcellularLocation>
        <location evidence="2">Secreted</location>
    </subcellularLocation>
</comment>
<dbReference type="InterPro" id="IPR036444">
    <property type="entry name" value="PLipase_A2_dom_sf"/>
</dbReference>
<comment type="cofactor">
    <cofactor evidence="1">
        <name>Ca(2+)</name>
        <dbReference type="ChEBI" id="CHEBI:29108"/>
    </cofactor>
</comment>
<keyword evidence="10" id="KW-1185">Reference proteome</keyword>
<feature type="domain" description="Phospholipase A2-like central" evidence="8">
    <location>
        <begin position="65"/>
        <end position="158"/>
    </location>
</feature>
<dbReference type="EMBL" id="CADEPI010000019">
    <property type="protein sequence ID" value="CAB3365197.1"/>
    <property type="molecule type" value="Genomic_DNA"/>
</dbReference>
<dbReference type="InterPro" id="IPR016090">
    <property type="entry name" value="PLA2-like_dom"/>
</dbReference>
<evidence type="ECO:0000313" key="10">
    <source>
        <dbReference type="Proteomes" id="UP000494165"/>
    </source>
</evidence>
<protein>
    <recommendedName>
        <fullName evidence="3">phospholipase A2</fullName>
        <ecNumber evidence="3">3.1.1.4</ecNumber>
    </recommendedName>
    <alternativeName>
        <fullName evidence="7">Phosphatidylcholine 2-acylhydrolase</fullName>
    </alternativeName>
</protein>
<evidence type="ECO:0000256" key="5">
    <source>
        <dbReference type="ARBA" id="ARBA00022963"/>
    </source>
</evidence>
<evidence type="ECO:0000256" key="6">
    <source>
        <dbReference type="ARBA" id="ARBA00023098"/>
    </source>
</evidence>
<evidence type="ECO:0000256" key="1">
    <source>
        <dbReference type="ARBA" id="ARBA00001913"/>
    </source>
</evidence>
<dbReference type="GO" id="GO:0050482">
    <property type="term" value="P:arachidonate secretion"/>
    <property type="evidence" value="ECO:0007669"/>
    <property type="project" value="InterPro"/>
</dbReference>
<dbReference type="GO" id="GO:0006644">
    <property type="term" value="P:phospholipid metabolic process"/>
    <property type="evidence" value="ECO:0007669"/>
    <property type="project" value="InterPro"/>
</dbReference>
<keyword evidence="5" id="KW-0442">Lipid degradation</keyword>
<keyword evidence="4" id="KW-0964">Secreted</keyword>
<evidence type="ECO:0000256" key="2">
    <source>
        <dbReference type="ARBA" id="ARBA00004613"/>
    </source>
</evidence>
<dbReference type="GO" id="GO:0004623">
    <property type="term" value="F:phospholipase A2 activity"/>
    <property type="evidence" value="ECO:0007669"/>
    <property type="project" value="UniProtKB-EC"/>
</dbReference>
<evidence type="ECO:0000259" key="8">
    <source>
        <dbReference type="Pfam" id="PF05826"/>
    </source>
</evidence>
<evidence type="ECO:0000256" key="7">
    <source>
        <dbReference type="ARBA" id="ARBA00029903"/>
    </source>
</evidence>
<evidence type="ECO:0000313" key="9">
    <source>
        <dbReference type="EMBL" id="CAB3365197.1"/>
    </source>
</evidence>
<evidence type="ECO:0000256" key="4">
    <source>
        <dbReference type="ARBA" id="ARBA00022525"/>
    </source>
</evidence>
<sequence length="183" mass="20129">MCRGDFVLVYNRAPVRLFDYIILSSTVGSKDCVKQTAANKYSNTMKSICILLLLTFALAEAGFSYPGTHYCGPGNSAKGESQAKLNGVDKCCKTHDNCPIRIRKDEVKYGLKNTGLYTRCSCECDTALRNCLKKVGGVHATAVRKLFDTVGPTKCIKTSKTCISWSKGKCIKYKTTYSFVNSV</sequence>
<dbReference type="GO" id="GO:0016042">
    <property type="term" value="P:lipid catabolic process"/>
    <property type="evidence" value="ECO:0007669"/>
    <property type="project" value="UniProtKB-KW"/>
</dbReference>
<dbReference type="Pfam" id="PF05826">
    <property type="entry name" value="Phospholip_A2_2"/>
    <property type="match status" value="1"/>
</dbReference>
<dbReference type="PROSITE" id="PS00118">
    <property type="entry name" value="PA2_HIS"/>
    <property type="match status" value="1"/>
</dbReference>
<dbReference type="AlphaFoldDB" id="A0A8S1CCZ4"/>
<accession>A0A8S1CCZ4</accession>
<reference evidence="9 10" key="1">
    <citation type="submission" date="2020-04" db="EMBL/GenBank/DDBJ databases">
        <authorList>
            <person name="Alioto T."/>
            <person name="Alioto T."/>
            <person name="Gomez Garrido J."/>
        </authorList>
    </citation>
    <scope>NUCLEOTIDE SEQUENCE [LARGE SCALE GENOMIC DNA]</scope>
</reference>
<dbReference type="Gene3D" id="1.20.90.10">
    <property type="entry name" value="Phospholipase A2 domain"/>
    <property type="match status" value="1"/>
</dbReference>
<dbReference type="EC" id="3.1.1.4" evidence="3"/>
<name>A0A8S1CCZ4_9INSE</name>
<dbReference type="OrthoDB" id="10059604at2759"/>
<gene>
    <name evidence="9" type="ORF">CLODIP_2_CD06732</name>
</gene>
<proteinExistence type="predicted"/>
<dbReference type="GO" id="GO:0005576">
    <property type="term" value="C:extracellular region"/>
    <property type="evidence" value="ECO:0007669"/>
    <property type="project" value="UniProtKB-SubCell"/>
</dbReference>
<keyword evidence="6" id="KW-0443">Lipid metabolism</keyword>
<dbReference type="InterPro" id="IPR033113">
    <property type="entry name" value="PLA2_histidine"/>
</dbReference>
<comment type="caution">
    <text evidence="9">The sequence shown here is derived from an EMBL/GenBank/DDBJ whole genome shotgun (WGS) entry which is preliminary data.</text>
</comment>
<organism evidence="9 10">
    <name type="scientific">Cloeon dipterum</name>
    <dbReference type="NCBI Taxonomy" id="197152"/>
    <lineage>
        <taxon>Eukaryota</taxon>
        <taxon>Metazoa</taxon>
        <taxon>Ecdysozoa</taxon>
        <taxon>Arthropoda</taxon>
        <taxon>Hexapoda</taxon>
        <taxon>Insecta</taxon>
        <taxon>Pterygota</taxon>
        <taxon>Palaeoptera</taxon>
        <taxon>Ephemeroptera</taxon>
        <taxon>Pisciforma</taxon>
        <taxon>Baetidae</taxon>
        <taxon>Cloeon</taxon>
    </lineage>
</organism>